<proteinExistence type="predicted"/>
<dbReference type="Proteomes" id="UP001500459">
    <property type="component" value="Unassembled WGS sequence"/>
</dbReference>
<dbReference type="EMBL" id="BAABCW010000020">
    <property type="protein sequence ID" value="GAA3519115.1"/>
    <property type="molecule type" value="Genomic_DNA"/>
</dbReference>
<protein>
    <recommendedName>
        <fullName evidence="1">MoxR-vWA-beta-propeller ternary system domain-containing protein</fullName>
    </recommendedName>
</protein>
<dbReference type="Pfam" id="PF19918">
    <property type="entry name" value="bpX2"/>
    <property type="match status" value="1"/>
</dbReference>
<reference evidence="3" key="1">
    <citation type="journal article" date="2019" name="Int. J. Syst. Evol. Microbiol.">
        <title>The Global Catalogue of Microorganisms (GCM) 10K type strain sequencing project: providing services to taxonomists for standard genome sequencing and annotation.</title>
        <authorList>
            <consortium name="The Broad Institute Genomics Platform"/>
            <consortium name="The Broad Institute Genome Sequencing Center for Infectious Disease"/>
            <person name="Wu L."/>
            <person name="Ma J."/>
        </authorList>
    </citation>
    <scope>NUCLEOTIDE SEQUENCE [LARGE SCALE GENOMIC DNA]</scope>
    <source>
        <strain evidence="3">JCM 17106</strain>
    </source>
</reference>
<sequence>MNPVYYLYIKKVYKNDLGKIRHWDTLTVAFDQGDIWVRGFDEVQINSIEIKGIPYKSLFYEKDGKLYLLHSQLPDQHIPSVLWTPIDRALPIELPAYNHNYFGSKEAINMQLIPSENERETAAVICAVDSLQQYIETAPAIRLKKLMWVLLNNNDVLIIGTPVLPITGTAYWRHYDFLIPAGYDFDLSIFTEMLHQKMNVTKDTYVIWNTNNTWFSVLKEVLQPLTRGSFRMTLNRFSEL</sequence>
<name>A0ABP6URZ7_9FLAO</name>
<evidence type="ECO:0000259" key="1">
    <source>
        <dbReference type="Pfam" id="PF19918"/>
    </source>
</evidence>
<evidence type="ECO:0000313" key="3">
    <source>
        <dbReference type="Proteomes" id="UP001500459"/>
    </source>
</evidence>
<evidence type="ECO:0000313" key="2">
    <source>
        <dbReference type="EMBL" id="GAA3519115.1"/>
    </source>
</evidence>
<dbReference type="InterPro" id="IPR045552">
    <property type="entry name" value="bpX2"/>
</dbReference>
<feature type="domain" description="MoxR-vWA-beta-propeller ternary system" evidence="1">
    <location>
        <begin position="9"/>
        <end position="232"/>
    </location>
</feature>
<organism evidence="2 3">
    <name type="scientific">Aquimarina addita</name>
    <dbReference type="NCBI Taxonomy" id="870485"/>
    <lineage>
        <taxon>Bacteria</taxon>
        <taxon>Pseudomonadati</taxon>
        <taxon>Bacteroidota</taxon>
        <taxon>Flavobacteriia</taxon>
        <taxon>Flavobacteriales</taxon>
        <taxon>Flavobacteriaceae</taxon>
        <taxon>Aquimarina</taxon>
    </lineage>
</organism>
<keyword evidence="3" id="KW-1185">Reference proteome</keyword>
<gene>
    <name evidence="2" type="ORF">GCM10022393_36600</name>
</gene>
<comment type="caution">
    <text evidence="2">The sequence shown here is derived from an EMBL/GenBank/DDBJ whole genome shotgun (WGS) entry which is preliminary data.</text>
</comment>
<accession>A0ABP6URZ7</accession>
<dbReference type="RefSeq" id="WP_344929912.1">
    <property type="nucleotide sequence ID" value="NZ_BAABCW010000020.1"/>
</dbReference>